<dbReference type="Pfam" id="PF13193">
    <property type="entry name" value="AMP-binding_C"/>
    <property type="match status" value="1"/>
</dbReference>
<dbReference type="RefSeq" id="WP_253835003.1">
    <property type="nucleotide sequence ID" value="NZ_JAMTCS010000005.1"/>
</dbReference>
<dbReference type="PROSITE" id="PS00455">
    <property type="entry name" value="AMP_BINDING"/>
    <property type="match status" value="1"/>
</dbReference>
<sequence>MTDTARTRDDGPAQVERRQTLLNQGYHLVRSGVLAPGPRVHRDLGAIWQLLTWGPSIAGGYRASTVRAPEQTAFVDEQRSATFRELDERTDRLANALRDLGVGPRTPVALLCRNHGGLVESMVALAKLGATTLLLNSGLSPAQVSAVVAEQRPALLLADQEFLDRCPDLPEDLEVRSTWADDGASGLAGLVAAGTAARVPVPDRPGRTVVMTSGTTSTPKGARRPHPHGLSEAASLLSVIPLRTGDRMMITTPIFHTWGLAALQLGMALHAELVLPRRFDPEETLRTIAEQRVTALVAVPVMLQRILDLPAHVKARHDTSSLRVVAYSGSAMPADQVTRFLDEFGPVLYGLYGSTEASWASISTPADLAAEPTTAGRPPLGTRIGILDDDGRPVPRGAVGQICVGNGMLFEGYTNGTGKPMFGDLMATGDRGRLDAEGRLFVLGRADDMIVSGGENVFPRPVEDAIAALPEVADVAVLGVPDERFGHRFAAYVVLHAGAALTAEALVDRLRGTLPRFSLPRDVHFLDVLPRNPTGKVVRRELPGADGP</sequence>
<evidence type="ECO:0000259" key="3">
    <source>
        <dbReference type="Pfam" id="PF13193"/>
    </source>
</evidence>
<evidence type="ECO:0000256" key="1">
    <source>
        <dbReference type="SAM" id="MobiDB-lite"/>
    </source>
</evidence>
<dbReference type="InterPro" id="IPR000873">
    <property type="entry name" value="AMP-dep_synth/lig_dom"/>
</dbReference>
<evidence type="ECO:0000313" key="4">
    <source>
        <dbReference type="EMBL" id="MCP2264511.1"/>
    </source>
</evidence>
<dbReference type="Gene3D" id="3.40.50.12780">
    <property type="entry name" value="N-terminal domain of ligase-like"/>
    <property type="match status" value="1"/>
</dbReference>
<evidence type="ECO:0000313" key="5">
    <source>
        <dbReference type="Proteomes" id="UP001139493"/>
    </source>
</evidence>
<reference evidence="4" key="1">
    <citation type="submission" date="2022-06" db="EMBL/GenBank/DDBJ databases">
        <title>Genomic Encyclopedia of Archaeal and Bacterial Type Strains, Phase II (KMG-II): from individual species to whole genera.</title>
        <authorList>
            <person name="Goeker M."/>
        </authorList>
    </citation>
    <scope>NUCLEOTIDE SEQUENCE</scope>
    <source>
        <strain evidence="4">DSM 26652</strain>
    </source>
</reference>
<dbReference type="InterPro" id="IPR020845">
    <property type="entry name" value="AMP-binding_CS"/>
</dbReference>
<feature type="domain" description="AMP-binding enzyme C-terminal" evidence="3">
    <location>
        <begin position="462"/>
        <end position="536"/>
    </location>
</feature>
<dbReference type="InterPro" id="IPR045851">
    <property type="entry name" value="AMP-bd_C_sf"/>
</dbReference>
<feature type="domain" description="AMP-dependent synthetase/ligase" evidence="2">
    <location>
        <begin position="66"/>
        <end position="413"/>
    </location>
</feature>
<keyword evidence="4" id="KW-0436">Ligase</keyword>
<accession>A0A9X2JUY8</accession>
<dbReference type="AlphaFoldDB" id="A0A9X2JUY8"/>
<dbReference type="PANTHER" id="PTHR43767:SF1">
    <property type="entry name" value="NONRIBOSOMAL PEPTIDE SYNTHASE PES1 (EUROFUNG)-RELATED"/>
    <property type="match status" value="1"/>
</dbReference>
<name>A0A9X2JUY8_9MICO</name>
<evidence type="ECO:0000259" key="2">
    <source>
        <dbReference type="Pfam" id="PF00501"/>
    </source>
</evidence>
<dbReference type="Pfam" id="PF00501">
    <property type="entry name" value="AMP-binding"/>
    <property type="match status" value="1"/>
</dbReference>
<feature type="compositionally biased region" description="Polar residues" evidence="1">
    <location>
        <begin position="210"/>
        <end position="219"/>
    </location>
</feature>
<protein>
    <submittedName>
        <fullName evidence="4">Acyl-CoA synthetase (AMP-forming)/AMP-acid ligase II</fullName>
    </submittedName>
</protein>
<dbReference type="GO" id="GO:0016878">
    <property type="term" value="F:acid-thiol ligase activity"/>
    <property type="evidence" value="ECO:0007669"/>
    <property type="project" value="UniProtKB-ARBA"/>
</dbReference>
<dbReference type="EMBL" id="JAMTCS010000005">
    <property type="protein sequence ID" value="MCP2264511.1"/>
    <property type="molecule type" value="Genomic_DNA"/>
</dbReference>
<keyword evidence="5" id="KW-1185">Reference proteome</keyword>
<organism evidence="4 5">
    <name type="scientific">Promicromonospora thailandica</name>
    <dbReference type="NCBI Taxonomy" id="765201"/>
    <lineage>
        <taxon>Bacteria</taxon>
        <taxon>Bacillati</taxon>
        <taxon>Actinomycetota</taxon>
        <taxon>Actinomycetes</taxon>
        <taxon>Micrococcales</taxon>
        <taxon>Promicromonosporaceae</taxon>
        <taxon>Promicromonospora</taxon>
    </lineage>
</organism>
<dbReference type="InterPro" id="IPR025110">
    <property type="entry name" value="AMP-bd_C"/>
</dbReference>
<dbReference type="PANTHER" id="PTHR43767">
    <property type="entry name" value="LONG-CHAIN-FATTY-ACID--COA LIGASE"/>
    <property type="match status" value="1"/>
</dbReference>
<feature type="region of interest" description="Disordered" evidence="1">
    <location>
        <begin position="202"/>
        <end position="227"/>
    </location>
</feature>
<gene>
    <name evidence="4" type="ORF">APR03_001849</name>
</gene>
<dbReference type="InterPro" id="IPR050237">
    <property type="entry name" value="ATP-dep_AMP-bd_enzyme"/>
</dbReference>
<dbReference type="InterPro" id="IPR042099">
    <property type="entry name" value="ANL_N_sf"/>
</dbReference>
<dbReference type="Proteomes" id="UP001139493">
    <property type="component" value="Unassembled WGS sequence"/>
</dbReference>
<dbReference type="Gene3D" id="3.30.300.30">
    <property type="match status" value="1"/>
</dbReference>
<proteinExistence type="predicted"/>
<comment type="caution">
    <text evidence="4">The sequence shown here is derived from an EMBL/GenBank/DDBJ whole genome shotgun (WGS) entry which is preliminary data.</text>
</comment>
<dbReference type="SUPFAM" id="SSF56801">
    <property type="entry name" value="Acetyl-CoA synthetase-like"/>
    <property type="match status" value="1"/>
</dbReference>